<dbReference type="Gene3D" id="3.40.50.12780">
    <property type="entry name" value="N-terminal domain of ligase-like"/>
    <property type="match status" value="1"/>
</dbReference>
<evidence type="ECO:0000256" key="2">
    <source>
        <dbReference type="ARBA" id="ARBA00022598"/>
    </source>
</evidence>
<protein>
    <recommendedName>
        <fullName evidence="5">AMP-dependent synthetase/ligase domain-containing protein</fullName>
    </recommendedName>
</protein>
<reference evidence="6" key="1">
    <citation type="submission" date="2018-05" db="EMBL/GenBank/DDBJ databases">
        <authorList>
            <person name="Lanie J.A."/>
            <person name="Ng W.-L."/>
            <person name="Kazmierczak K.M."/>
            <person name="Andrzejewski T.M."/>
            <person name="Davidsen T.M."/>
            <person name="Wayne K.J."/>
            <person name="Tettelin H."/>
            <person name="Glass J.I."/>
            <person name="Rusch D."/>
            <person name="Podicherti R."/>
            <person name="Tsui H.-C.T."/>
            <person name="Winkler M.E."/>
        </authorList>
    </citation>
    <scope>NUCLEOTIDE SEQUENCE</scope>
</reference>
<organism evidence="6">
    <name type="scientific">marine metagenome</name>
    <dbReference type="NCBI Taxonomy" id="408172"/>
    <lineage>
        <taxon>unclassified sequences</taxon>
        <taxon>metagenomes</taxon>
        <taxon>ecological metagenomes</taxon>
    </lineage>
</organism>
<dbReference type="InterPro" id="IPR000873">
    <property type="entry name" value="AMP-dep_synth/lig_dom"/>
</dbReference>
<feature type="non-terminal residue" evidence="6">
    <location>
        <position position="1"/>
    </location>
</feature>
<gene>
    <name evidence="6" type="ORF">METZ01_LOCUS228094</name>
</gene>
<evidence type="ECO:0000256" key="3">
    <source>
        <dbReference type="ARBA" id="ARBA00022741"/>
    </source>
</evidence>
<dbReference type="Gene3D" id="3.30.300.30">
    <property type="match status" value="1"/>
</dbReference>
<dbReference type="EMBL" id="UINC01055865">
    <property type="protein sequence ID" value="SVB75240.1"/>
    <property type="molecule type" value="Genomic_DNA"/>
</dbReference>
<dbReference type="InterPro" id="IPR045851">
    <property type="entry name" value="AMP-bd_C_sf"/>
</dbReference>
<dbReference type="Pfam" id="PF00501">
    <property type="entry name" value="AMP-binding"/>
    <property type="match status" value="1"/>
</dbReference>
<accession>A0A382GJB0</accession>
<sequence>ASIGAIWSSCSPDFGIKGVLDRFKQIKPNLLISTNGYHYNGKVFDLTNKLNGILDDLPSIEQVVIVPFIDDISKASIKKETCYYDDFIDRKDFDSLVFEQLPFDHPLYIMYSSGTTGLPKSIVHSAGGTLIQHLKELMLHIDLVRKDSIFYFTTCGWMMWNWLVSSLAVGSTIVLYDGSPFYPNSSSLWKLAEDLNITVFGTSAKFIAACQEAEVKPIHNQNLNKMRAILSTGSPLVEENYDYIYNDVKNDVMLSSISGGTDLISCFALGNPMLPVYRGEIQCRGLGMAVESYDINGKFHFNQKGELVCKIAFPSMPIYFWNDEKGEKYYQAYFSTYPNIWHHGDYILINNYGGIIIYGRSDATLNPGGVRIGTAEIYRVVDNFSEVSDSLVVGQEWGEDERIILFIKLEPNKTLSDKLINKIKSTIRKSCSPRHVPAKILVIDDIPYTISGKKVEIAVKKIIKGEKVKNKDALANPQSLELYRDIKELQE</sequence>
<feature type="domain" description="AMP-dependent synthetase/ligase" evidence="5">
    <location>
        <begin position="2"/>
        <end position="267"/>
    </location>
</feature>
<keyword evidence="2" id="KW-0436">Ligase</keyword>
<dbReference type="InterPro" id="IPR020845">
    <property type="entry name" value="AMP-binding_CS"/>
</dbReference>
<proteinExistence type="inferred from homology"/>
<dbReference type="InterPro" id="IPR042099">
    <property type="entry name" value="ANL_N_sf"/>
</dbReference>
<evidence type="ECO:0000256" key="1">
    <source>
        <dbReference type="ARBA" id="ARBA00006432"/>
    </source>
</evidence>
<keyword evidence="4" id="KW-0067">ATP-binding</keyword>
<dbReference type="PANTHER" id="PTHR42921">
    <property type="entry name" value="ACETOACETYL-COA SYNTHETASE"/>
    <property type="match status" value="1"/>
</dbReference>
<dbReference type="SUPFAM" id="SSF56801">
    <property type="entry name" value="Acetyl-CoA synthetase-like"/>
    <property type="match status" value="1"/>
</dbReference>
<evidence type="ECO:0000259" key="5">
    <source>
        <dbReference type="Pfam" id="PF00501"/>
    </source>
</evidence>
<dbReference type="NCBIfam" id="NF002937">
    <property type="entry name" value="PRK03584.1"/>
    <property type="match status" value="1"/>
</dbReference>
<dbReference type="GO" id="GO:0005524">
    <property type="term" value="F:ATP binding"/>
    <property type="evidence" value="ECO:0007669"/>
    <property type="project" value="UniProtKB-KW"/>
</dbReference>
<dbReference type="PANTHER" id="PTHR42921:SF1">
    <property type="entry name" value="ACETOACETYL-COA SYNTHETASE"/>
    <property type="match status" value="1"/>
</dbReference>
<evidence type="ECO:0000313" key="6">
    <source>
        <dbReference type="EMBL" id="SVB75240.1"/>
    </source>
</evidence>
<keyword evidence="3" id="KW-0547">Nucleotide-binding</keyword>
<dbReference type="AlphaFoldDB" id="A0A382GJB0"/>
<comment type="similarity">
    <text evidence="1">Belongs to the ATP-dependent AMP-binding enzyme family.</text>
</comment>
<dbReference type="NCBIfam" id="TIGR01217">
    <property type="entry name" value="ac_ac_CoA_syn"/>
    <property type="match status" value="1"/>
</dbReference>
<name>A0A382GJB0_9ZZZZ</name>
<dbReference type="InterPro" id="IPR005914">
    <property type="entry name" value="Acac_CoA_synth"/>
</dbReference>
<dbReference type="PROSITE" id="PS00455">
    <property type="entry name" value="AMP_BINDING"/>
    <property type="match status" value="1"/>
</dbReference>
<evidence type="ECO:0000256" key="4">
    <source>
        <dbReference type="ARBA" id="ARBA00022840"/>
    </source>
</evidence>
<dbReference type="GO" id="GO:0006629">
    <property type="term" value="P:lipid metabolic process"/>
    <property type="evidence" value="ECO:0007669"/>
    <property type="project" value="InterPro"/>
</dbReference>
<dbReference type="GO" id="GO:0030729">
    <property type="term" value="F:acetoacetate-CoA ligase activity"/>
    <property type="evidence" value="ECO:0007669"/>
    <property type="project" value="InterPro"/>
</dbReference>